<keyword evidence="4" id="KW-1185">Reference proteome</keyword>
<evidence type="ECO:0008006" key="5">
    <source>
        <dbReference type="Google" id="ProtNLM"/>
    </source>
</evidence>
<proteinExistence type="predicted"/>
<dbReference type="EMBL" id="JAVXZY010000002">
    <property type="protein sequence ID" value="MDT8998756.1"/>
    <property type="molecule type" value="Genomic_DNA"/>
</dbReference>
<accession>A0ABU3PAH9</accession>
<feature type="compositionally biased region" description="Low complexity" evidence="1">
    <location>
        <begin position="152"/>
        <end position="163"/>
    </location>
</feature>
<feature type="region of interest" description="Disordered" evidence="1">
    <location>
        <begin position="146"/>
        <end position="180"/>
    </location>
</feature>
<comment type="caution">
    <text evidence="3">The sequence shown here is derived from an EMBL/GenBank/DDBJ whole genome shotgun (WGS) entry which is preliminary data.</text>
</comment>
<feature type="signal peptide" evidence="2">
    <location>
        <begin position="1"/>
        <end position="28"/>
    </location>
</feature>
<dbReference type="Proteomes" id="UP001246372">
    <property type="component" value="Unassembled WGS sequence"/>
</dbReference>
<evidence type="ECO:0000313" key="4">
    <source>
        <dbReference type="Proteomes" id="UP001246372"/>
    </source>
</evidence>
<evidence type="ECO:0000256" key="1">
    <source>
        <dbReference type="SAM" id="MobiDB-lite"/>
    </source>
</evidence>
<organism evidence="3 4">
    <name type="scientific">Roseateles aquae</name>
    <dbReference type="NCBI Taxonomy" id="3077235"/>
    <lineage>
        <taxon>Bacteria</taxon>
        <taxon>Pseudomonadati</taxon>
        <taxon>Pseudomonadota</taxon>
        <taxon>Betaproteobacteria</taxon>
        <taxon>Burkholderiales</taxon>
        <taxon>Sphaerotilaceae</taxon>
        <taxon>Roseateles</taxon>
    </lineage>
</organism>
<evidence type="ECO:0000313" key="3">
    <source>
        <dbReference type="EMBL" id="MDT8998756.1"/>
    </source>
</evidence>
<evidence type="ECO:0000256" key="2">
    <source>
        <dbReference type="SAM" id="SignalP"/>
    </source>
</evidence>
<reference evidence="3" key="1">
    <citation type="submission" date="2023-09" db="EMBL/GenBank/DDBJ databases">
        <title>Paucibacter sp. APW11 Genome sequencing and assembly.</title>
        <authorList>
            <person name="Kim I."/>
        </authorList>
    </citation>
    <scope>NUCLEOTIDE SEQUENCE</scope>
    <source>
        <strain evidence="3">APW11</strain>
    </source>
</reference>
<sequence>MNRARSSKRRQLAASLLLSLIYCLQANAAAPAQPAPAAPAKLPTAPAAASAVAASGGRDPMQWPPALRAAAAAEALAAAGPASAAEAEAIAPRLLLFSDGKAYVMQGSRRLGIGDKLGEARIVRIDQQAVWLREAGVTRREPLFAGVELRPSPESDAAASAPAGKATKRKNNKSVSKEQP</sequence>
<protein>
    <recommendedName>
        <fullName evidence="5">MSHA biogenesis protein MshK</fullName>
    </recommendedName>
</protein>
<gene>
    <name evidence="3" type="ORF">RQP53_05675</name>
</gene>
<name>A0ABU3PAH9_9BURK</name>
<dbReference type="RefSeq" id="WP_315649262.1">
    <property type="nucleotide sequence ID" value="NZ_JAVXZY010000002.1"/>
</dbReference>
<keyword evidence="2" id="KW-0732">Signal</keyword>
<feature type="chain" id="PRO_5047494602" description="MSHA biogenesis protein MshK" evidence="2">
    <location>
        <begin position="29"/>
        <end position="180"/>
    </location>
</feature>